<name>A0ABN9XDX0_9DINO</name>
<gene>
    <name evidence="1" type="ORF">PCOR1329_LOCUS75873</name>
</gene>
<comment type="caution">
    <text evidence="1">The sequence shown here is derived from an EMBL/GenBank/DDBJ whole genome shotgun (WGS) entry which is preliminary data.</text>
</comment>
<evidence type="ECO:0000313" key="2">
    <source>
        <dbReference type="Proteomes" id="UP001189429"/>
    </source>
</evidence>
<dbReference type="Proteomes" id="UP001189429">
    <property type="component" value="Unassembled WGS sequence"/>
</dbReference>
<proteinExistence type="predicted"/>
<dbReference type="EMBL" id="CAUYUJ010020388">
    <property type="protein sequence ID" value="CAK0897807.1"/>
    <property type="molecule type" value="Genomic_DNA"/>
</dbReference>
<evidence type="ECO:0000313" key="1">
    <source>
        <dbReference type="EMBL" id="CAK0897807.1"/>
    </source>
</evidence>
<organism evidence="1 2">
    <name type="scientific">Prorocentrum cordatum</name>
    <dbReference type="NCBI Taxonomy" id="2364126"/>
    <lineage>
        <taxon>Eukaryota</taxon>
        <taxon>Sar</taxon>
        <taxon>Alveolata</taxon>
        <taxon>Dinophyceae</taxon>
        <taxon>Prorocentrales</taxon>
        <taxon>Prorocentraceae</taxon>
        <taxon>Prorocentrum</taxon>
    </lineage>
</organism>
<feature type="non-terminal residue" evidence="1">
    <location>
        <position position="107"/>
    </location>
</feature>
<keyword evidence="2" id="KW-1185">Reference proteome</keyword>
<sequence length="107" mass="12408">MRFRAALPVECLRPGGPERCGPDSTGDPWIYISWELQRREQDVRERYVELVVKPRERASQSELAITKSSRPLHMNRKFRMIPADLYIVPSAENFPLAPPPLPVLRVR</sequence>
<reference evidence="1" key="1">
    <citation type="submission" date="2023-10" db="EMBL/GenBank/DDBJ databases">
        <authorList>
            <person name="Chen Y."/>
            <person name="Shah S."/>
            <person name="Dougan E. K."/>
            <person name="Thang M."/>
            <person name="Chan C."/>
        </authorList>
    </citation>
    <scope>NUCLEOTIDE SEQUENCE [LARGE SCALE GENOMIC DNA]</scope>
</reference>
<protein>
    <submittedName>
        <fullName evidence="1">Uncharacterized protein</fullName>
    </submittedName>
</protein>
<accession>A0ABN9XDX0</accession>